<dbReference type="InterPro" id="IPR038108">
    <property type="entry name" value="RPN13_DEUBAD_sf"/>
</dbReference>
<accession>A0A3N7I5U8</accession>
<feature type="transmembrane region" description="Helical" evidence="1">
    <location>
        <begin position="71"/>
        <end position="91"/>
    </location>
</feature>
<keyword evidence="1" id="KW-0472">Membrane</keyword>
<reference evidence="3 4" key="1">
    <citation type="journal article" date="2006" name="Science">
        <title>The genome of black cottonwood, Populus trichocarpa (Torr. &amp; Gray).</title>
        <authorList>
            <person name="Tuskan G.A."/>
            <person name="Difazio S."/>
            <person name="Jansson S."/>
            <person name="Bohlmann J."/>
            <person name="Grigoriev I."/>
            <person name="Hellsten U."/>
            <person name="Putnam N."/>
            <person name="Ralph S."/>
            <person name="Rombauts S."/>
            <person name="Salamov A."/>
            <person name="Schein J."/>
            <person name="Sterck L."/>
            <person name="Aerts A."/>
            <person name="Bhalerao R.R."/>
            <person name="Bhalerao R.P."/>
            <person name="Blaudez D."/>
            <person name="Boerjan W."/>
            <person name="Brun A."/>
            <person name="Brunner A."/>
            <person name="Busov V."/>
            <person name="Campbell M."/>
            <person name="Carlson J."/>
            <person name="Chalot M."/>
            <person name="Chapman J."/>
            <person name="Chen G.L."/>
            <person name="Cooper D."/>
            <person name="Coutinho P.M."/>
            <person name="Couturier J."/>
            <person name="Covert S."/>
            <person name="Cronk Q."/>
            <person name="Cunningham R."/>
            <person name="Davis J."/>
            <person name="Degroeve S."/>
            <person name="Dejardin A."/>
            <person name="Depamphilis C."/>
            <person name="Detter J."/>
            <person name="Dirks B."/>
            <person name="Dubchak I."/>
            <person name="Duplessis S."/>
            <person name="Ehlting J."/>
            <person name="Ellis B."/>
            <person name="Gendler K."/>
            <person name="Goodstein D."/>
            <person name="Gribskov M."/>
            <person name="Grimwood J."/>
            <person name="Groover A."/>
            <person name="Gunter L."/>
            <person name="Hamberger B."/>
            <person name="Heinze B."/>
            <person name="Helariutta Y."/>
            <person name="Henrissat B."/>
            <person name="Holligan D."/>
            <person name="Holt R."/>
            <person name="Huang W."/>
            <person name="Islam-Faridi N."/>
            <person name="Jones S."/>
            <person name="Jones-Rhoades M."/>
            <person name="Jorgensen R."/>
            <person name="Joshi C."/>
            <person name="Kangasjarvi J."/>
            <person name="Karlsson J."/>
            <person name="Kelleher C."/>
            <person name="Kirkpatrick R."/>
            <person name="Kirst M."/>
            <person name="Kohler A."/>
            <person name="Kalluri U."/>
            <person name="Larimer F."/>
            <person name="Leebens-Mack J."/>
            <person name="Leple J.C."/>
            <person name="Locascio P."/>
            <person name="Lou Y."/>
            <person name="Lucas S."/>
            <person name="Martin F."/>
            <person name="Montanini B."/>
            <person name="Napoli C."/>
            <person name="Nelson D.R."/>
            <person name="Nelson C."/>
            <person name="Nieminen K."/>
            <person name="Nilsson O."/>
            <person name="Pereda V."/>
            <person name="Peter G."/>
            <person name="Philippe R."/>
            <person name="Pilate G."/>
            <person name="Poliakov A."/>
            <person name="Razumovskaya J."/>
            <person name="Richardson P."/>
            <person name="Rinaldi C."/>
            <person name="Ritland K."/>
            <person name="Rouze P."/>
            <person name="Ryaboy D."/>
            <person name="Schmutz J."/>
            <person name="Schrader J."/>
            <person name="Segerman B."/>
            <person name="Shin H."/>
            <person name="Siddiqui A."/>
            <person name="Sterky F."/>
            <person name="Terry A."/>
            <person name="Tsai C.J."/>
            <person name="Uberbacher E."/>
            <person name="Unneberg P."/>
            <person name="Vahala J."/>
            <person name="Wall K."/>
            <person name="Wessler S."/>
            <person name="Yang G."/>
            <person name="Yin T."/>
            <person name="Douglas C."/>
            <person name="Marra M."/>
            <person name="Sandberg G."/>
            <person name="Van de Peer Y."/>
            <person name="Rokhsar D."/>
        </authorList>
    </citation>
    <scope>NUCLEOTIDE SEQUENCE [LARGE SCALE GENOMIC DNA]</scope>
    <source>
        <strain evidence="4">cv. Nisqually</strain>
    </source>
</reference>
<dbReference type="STRING" id="3694.A0A3N7I5U8"/>
<proteinExistence type="predicted"/>
<dbReference type="PANTHER" id="PTHR12225:SF0">
    <property type="entry name" value="PROTEASOMAL UBIQUITIN RECEPTOR ADRM1"/>
    <property type="match status" value="1"/>
</dbReference>
<evidence type="ECO:0000256" key="1">
    <source>
        <dbReference type="SAM" id="Phobius"/>
    </source>
</evidence>
<dbReference type="GO" id="GO:0005634">
    <property type="term" value="C:nucleus"/>
    <property type="evidence" value="ECO:0007669"/>
    <property type="project" value="InterPro"/>
</dbReference>
<keyword evidence="1" id="KW-0812">Transmembrane</keyword>
<name>A0A3N7I5U8_POPTR</name>
<dbReference type="InterPro" id="IPR032368">
    <property type="entry name" value="RPN13_DEUBAD"/>
</dbReference>
<dbReference type="InParanoid" id="A0A3N7I5U8"/>
<dbReference type="GO" id="GO:0005737">
    <property type="term" value="C:cytoplasm"/>
    <property type="evidence" value="ECO:0007669"/>
    <property type="project" value="InterPro"/>
</dbReference>
<dbReference type="InterPro" id="IPR006773">
    <property type="entry name" value="Rpn13/ADRM1"/>
</dbReference>
<sequence length="114" mass="13005">MIYVAGSSGDPDEGDILKLDLIMPLIETLPLEEGLTSHLPEGHCTPEDILDLLQSPPFRQRMDFFTYVRNARLILLVLFLVLLMIANFTRLNSSFCLKVFRTGHIDLSQFRINL</sequence>
<evidence type="ECO:0000259" key="2">
    <source>
        <dbReference type="Pfam" id="PF16550"/>
    </source>
</evidence>
<evidence type="ECO:0000313" key="4">
    <source>
        <dbReference type="Proteomes" id="UP000006729"/>
    </source>
</evidence>
<dbReference type="PANTHER" id="PTHR12225">
    <property type="entry name" value="ADHESION REGULATING MOLECULE 1 110 KDA CELL MEMBRANE GLYCOPROTEIN"/>
    <property type="match status" value="1"/>
</dbReference>
<gene>
    <name evidence="3" type="ORF">POPTR_018G124332</name>
</gene>
<protein>
    <recommendedName>
        <fullName evidence="2">RPN13 DEUBAD domain-containing protein</fullName>
    </recommendedName>
</protein>
<feature type="domain" description="RPN13 DEUBAD" evidence="2">
    <location>
        <begin position="14"/>
        <end position="67"/>
    </location>
</feature>
<dbReference type="AlphaFoldDB" id="A0A3N7I5U8"/>
<evidence type="ECO:0000313" key="3">
    <source>
        <dbReference type="EMBL" id="RQP03065.1"/>
    </source>
</evidence>
<dbReference type="EMBL" id="CM009307">
    <property type="protein sequence ID" value="RQP03065.1"/>
    <property type="molecule type" value="Genomic_DNA"/>
</dbReference>
<dbReference type="Gene3D" id="1.10.2020.20">
    <property type="match status" value="1"/>
</dbReference>
<dbReference type="Pfam" id="PF16550">
    <property type="entry name" value="RPN13_C"/>
    <property type="match status" value="1"/>
</dbReference>
<organism evidence="3 4">
    <name type="scientific">Populus trichocarpa</name>
    <name type="common">Western balsam poplar</name>
    <name type="synonym">Populus balsamifera subsp. trichocarpa</name>
    <dbReference type="NCBI Taxonomy" id="3694"/>
    <lineage>
        <taxon>Eukaryota</taxon>
        <taxon>Viridiplantae</taxon>
        <taxon>Streptophyta</taxon>
        <taxon>Embryophyta</taxon>
        <taxon>Tracheophyta</taxon>
        <taxon>Spermatophyta</taxon>
        <taxon>Magnoliopsida</taxon>
        <taxon>eudicotyledons</taxon>
        <taxon>Gunneridae</taxon>
        <taxon>Pentapetalae</taxon>
        <taxon>rosids</taxon>
        <taxon>fabids</taxon>
        <taxon>Malpighiales</taxon>
        <taxon>Salicaceae</taxon>
        <taxon>Saliceae</taxon>
        <taxon>Populus</taxon>
    </lineage>
</organism>
<keyword evidence="4" id="KW-1185">Reference proteome</keyword>
<keyword evidence="1" id="KW-1133">Transmembrane helix</keyword>
<dbReference type="Proteomes" id="UP000006729">
    <property type="component" value="Chromosome 18"/>
</dbReference>